<protein>
    <submittedName>
        <fullName evidence="1">8209_t:CDS:1</fullName>
    </submittedName>
</protein>
<evidence type="ECO:0000313" key="1">
    <source>
        <dbReference type="EMBL" id="CAI2180877.1"/>
    </source>
</evidence>
<keyword evidence="2" id="KW-1185">Reference proteome</keyword>
<dbReference type="Proteomes" id="UP001153678">
    <property type="component" value="Unassembled WGS sequence"/>
</dbReference>
<proteinExistence type="predicted"/>
<evidence type="ECO:0000313" key="2">
    <source>
        <dbReference type="Proteomes" id="UP001153678"/>
    </source>
</evidence>
<sequence>MLKKFIEELASPNSSLTTTAPQSEISDPDNLTDLYNVIITVDEQNSITNQEIIRRNYSFREELENMFDRFKSVYRECKAQRMLIKEVTKQFPSDLSKNTIEKRIERAKDL</sequence>
<dbReference type="EMBL" id="CAMKVN010002391">
    <property type="protein sequence ID" value="CAI2180877.1"/>
    <property type="molecule type" value="Genomic_DNA"/>
</dbReference>
<dbReference type="OrthoDB" id="2395307at2759"/>
<dbReference type="AlphaFoldDB" id="A0A9W4WY32"/>
<reference evidence="1" key="1">
    <citation type="submission" date="2022-08" db="EMBL/GenBank/DDBJ databases">
        <authorList>
            <person name="Kallberg Y."/>
            <person name="Tangrot J."/>
            <person name="Rosling A."/>
        </authorList>
    </citation>
    <scope>NUCLEOTIDE SEQUENCE</scope>
    <source>
        <strain evidence="1">Wild A</strain>
    </source>
</reference>
<organism evidence="1 2">
    <name type="scientific">Funneliformis geosporum</name>
    <dbReference type="NCBI Taxonomy" id="1117311"/>
    <lineage>
        <taxon>Eukaryota</taxon>
        <taxon>Fungi</taxon>
        <taxon>Fungi incertae sedis</taxon>
        <taxon>Mucoromycota</taxon>
        <taxon>Glomeromycotina</taxon>
        <taxon>Glomeromycetes</taxon>
        <taxon>Glomerales</taxon>
        <taxon>Glomeraceae</taxon>
        <taxon>Funneliformis</taxon>
    </lineage>
</organism>
<gene>
    <name evidence="1" type="ORF">FWILDA_LOCUS9801</name>
</gene>
<accession>A0A9W4WY32</accession>
<comment type="caution">
    <text evidence="1">The sequence shown here is derived from an EMBL/GenBank/DDBJ whole genome shotgun (WGS) entry which is preliminary data.</text>
</comment>
<name>A0A9W4WY32_9GLOM</name>